<evidence type="ECO:0000313" key="2">
    <source>
        <dbReference type="Proteomes" id="UP001209878"/>
    </source>
</evidence>
<gene>
    <name evidence="1" type="ORF">NP493_478g03009</name>
</gene>
<evidence type="ECO:0000313" key="1">
    <source>
        <dbReference type="EMBL" id="KAK2179650.1"/>
    </source>
</evidence>
<dbReference type="AlphaFoldDB" id="A0AAD9NRF5"/>
<protein>
    <submittedName>
        <fullName evidence="1">Uncharacterized protein</fullName>
    </submittedName>
</protein>
<reference evidence="1" key="1">
    <citation type="journal article" date="2023" name="Mol. Biol. Evol.">
        <title>Third-Generation Sequencing Reveals the Adaptive Role of the Epigenome in Three Deep-Sea Polychaetes.</title>
        <authorList>
            <person name="Perez M."/>
            <person name="Aroh O."/>
            <person name="Sun Y."/>
            <person name="Lan Y."/>
            <person name="Juniper S.K."/>
            <person name="Young C.R."/>
            <person name="Angers B."/>
            <person name="Qian P.Y."/>
        </authorList>
    </citation>
    <scope>NUCLEOTIDE SEQUENCE</scope>
    <source>
        <strain evidence="1">R07B-5</strain>
    </source>
</reference>
<comment type="caution">
    <text evidence="1">The sequence shown here is derived from an EMBL/GenBank/DDBJ whole genome shotgun (WGS) entry which is preliminary data.</text>
</comment>
<sequence length="62" mass="6708">MSPVAVMSGWSLAAYNVTSFLQRKPYLMLATPSLSLSSLVYHILPTNERVALSVGRVDVLGV</sequence>
<dbReference type="Proteomes" id="UP001209878">
    <property type="component" value="Unassembled WGS sequence"/>
</dbReference>
<accession>A0AAD9NRF5</accession>
<name>A0AAD9NRF5_RIDPI</name>
<keyword evidence="2" id="KW-1185">Reference proteome</keyword>
<proteinExistence type="predicted"/>
<organism evidence="1 2">
    <name type="scientific">Ridgeia piscesae</name>
    <name type="common">Tubeworm</name>
    <dbReference type="NCBI Taxonomy" id="27915"/>
    <lineage>
        <taxon>Eukaryota</taxon>
        <taxon>Metazoa</taxon>
        <taxon>Spiralia</taxon>
        <taxon>Lophotrochozoa</taxon>
        <taxon>Annelida</taxon>
        <taxon>Polychaeta</taxon>
        <taxon>Sedentaria</taxon>
        <taxon>Canalipalpata</taxon>
        <taxon>Sabellida</taxon>
        <taxon>Siboglinidae</taxon>
        <taxon>Ridgeia</taxon>
    </lineage>
</organism>
<dbReference type="EMBL" id="JAODUO010000479">
    <property type="protein sequence ID" value="KAK2179650.1"/>
    <property type="molecule type" value="Genomic_DNA"/>
</dbReference>